<keyword evidence="3" id="KW-1185">Reference proteome</keyword>
<evidence type="ECO:0000256" key="1">
    <source>
        <dbReference type="SAM" id="Phobius"/>
    </source>
</evidence>
<keyword evidence="1" id="KW-1133">Transmembrane helix</keyword>
<dbReference type="EMBL" id="CP101751">
    <property type="protein sequence ID" value="UUC44983.1"/>
    <property type="molecule type" value="Genomic_DNA"/>
</dbReference>
<evidence type="ECO:0008006" key="4">
    <source>
        <dbReference type="Google" id="ProtNLM"/>
    </source>
</evidence>
<accession>A0ABY5IQ73</accession>
<protein>
    <recommendedName>
        <fullName evidence="4">DUF3149 domain-containing protein</fullName>
    </recommendedName>
</protein>
<keyword evidence="1" id="KW-0812">Transmembrane</keyword>
<dbReference type="Proteomes" id="UP001059844">
    <property type="component" value="Chromosome"/>
</dbReference>
<name>A0ABY5IQ73_9FLAO</name>
<reference evidence="2" key="1">
    <citation type="submission" date="2022-07" db="EMBL/GenBank/DDBJ databases">
        <title>Isolation, identification, and degradation of a PFOSA degrading strain from sewage treatment plant.</title>
        <authorList>
            <person name="Zhang L."/>
            <person name="Huo Y."/>
        </authorList>
    </citation>
    <scope>NUCLEOTIDE SEQUENCE</scope>
    <source>
        <strain evidence="2">C1</strain>
    </source>
</reference>
<evidence type="ECO:0000313" key="3">
    <source>
        <dbReference type="Proteomes" id="UP001059844"/>
    </source>
</evidence>
<organism evidence="2 3">
    <name type="scientific">Flavobacterium cerinum</name>
    <dbReference type="NCBI Taxonomy" id="2502784"/>
    <lineage>
        <taxon>Bacteria</taxon>
        <taxon>Pseudomonadati</taxon>
        <taxon>Bacteroidota</taxon>
        <taxon>Flavobacteriia</taxon>
        <taxon>Flavobacteriales</taxon>
        <taxon>Flavobacteriaceae</taxon>
        <taxon>Flavobacterium</taxon>
    </lineage>
</organism>
<proteinExistence type="predicted"/>
<evidence type="ECO:0000313" key="2">
    <source>
        <dbReference type="EMBL" id="UUC44983.1"/>
    </source>
</evidence>
<gene>
    <name evidence="2" type="ORF">NOX80_15300</name>
</gene>
<keyword evidence="1" id="KW-0472">Membrane</keyword>
<dbReference type="RefSeq" id="WP_256550668.1">
    <property type="nucleotide sequence ID" value="NZ_CP101751.1"/>
</dbReference>
<feature type="transmembrane region" description="Helical" evidence="1">
    <location>
        <begin position="15"/>
        <end position="37"/>
    </location>
</feature>
<sequence>MIRLFASLYSWTSGAFIMIGIFSFVIFSLVAYVFIMMNNDKKKKERD</sequence>